<keyword evidence="1 2" id="KW-0193">Cuticle</keyword>
<dbReference type="InterPro" id="IPR031311">
    <property type="entry name" value="CHIT_BIND_RR_consensus"/>
</dbReference>
<gene>
    <name evidence="4" type="ORF">HPB51_028185</name>
</gene>
<reference evidence="4" key="1">
    <citation type="journal article" date="2020" name="Cell">
        <title>Large-Scale Comparative Analyses of Tick Genomes Elucidate Their Genetic Diversity and Vector Capacities.</title>
        <authorList>
            <consortium name="Tick Genome and Microbiome Consortium (TIGMIC)"/>
            <person name="Jia N."/>
            <person name="Wang J."/>
            <person name="Shi W."/>
            <person name="Du L."/>
            <person name="Sun Y."/>
            <person name="Zhan W."/>
            <person name="Jiang J.F."/>
            <person name="Wang Q."/>
            <person name="Zhang B."/>
            <person name="Ji P."/>
            <person name="Bell-Sakyi L."/>
            <person name="Cui X.M."/>
            <person name="Yuan T.T."/>
            <person name="Jiang B.G."/>
            <person name="Yang W.F."/>
            <person name="Lam T.T."/>
            <person name="Chang Q.C."/>
            <person name="Ding S.J."/>
            <person name="Wang X.J."/>
            <person name="Zhu J.G."/>
            <person name="Ruan X.D."/>
            <person name="Zhao L."/>
            <person name="Wei J.T."/>
            <person name="Ye R.Z."/>
            <person name="Que T.C."/>
            <person name="Du C.H."/>
            <person name="Zhou Y.H."/>
            <person name="Cheng J.X."/>
            <person name="Dai P.F."/>
            <person name="Guo W.B."/>
            <person name="Han X.H."/>
            <person name="Huang E.J."/>
            <person name="Li L.F."/>
            <person name="Wei W."/>
            <person name="Gao Y.C."/>
            <person name="Liu J.Z."/>
            <person name="Shao H.Z."/>
            <person name="Wang X."/>
            <person name="Wang C.C."/>
            <person name="Yang T.C."/>
            <person name="Huo Q.B."/>
            <person name="Li W."/>
            <person name="Chen H.Y."/>
            <person name="Chen S.E."/>
            <person name="Zhou L.G."/>
            <person name="Ni X.B."/>
            <person name="Tian J.H."/>
            <person name="Sheng Y."/>
            <person name="Liu T."/>
            <person name="Pan Y.S."/>
            <person name="Xia L.Y."/>
            <person name="Li J."/>
            <person name="Zhao F."/>
            <person name="Cao W.C."/>
        </authorList>
    </citation>
    <scope>NUCLEOTIDE SEQUENCE</scope>
    <source>
        <strain evidence="4">Rmic-2018</strain>
    </source>
</reference>
<organism evidence="4 5">
    <name type="scientific">Rhipicephalus microplus</name>
    <name type="common">Cattle tick</name>
    <name type="synonym">Boophilus microplus</name>
    <dbReference type="NCBI Taxonomy" id="6941"/>
    <lineage>
        <taxon>Eukaryota</taxon>
        <taxon>Metazoa</taxon>
        <taxon>Ecdysozoa</taxon>
        <taxon>Arthropoda</taxon>
        <taxon>Chelicerata</taxon>
        <taxon>Arachnida</taxon>
        <taxon>Acari</taxon>
        <taxon>Parasitiformes</taxon>
        <taxon>Ixodida</taxon>
        <taxon>Ixodoidea</taxon>
        <taxon>Ixodidae</taxon>
        <taxon>Rhipicephalinae</taxon>
        <taxon>Rhipicephalus</taxon>
        <taxon>Boophilus</taxon>
    </lineage>
</organism>
<keyword evidence="5" id="KW-1185">Reference proteome</keyword>
<proteinExistence type="predicted"/>
<name>A0A9J6CXP4_RHIMP</name>
<dbReference type="VEuPathDB" id="VectorBase:LOC119169531"/>
<dbReference type="GO" id="GO:0062129">
    <property type="term" value="C:chitin-based extracellular matrix"/>
    <property type="evidence" value="ECO:0007669"/>
    <property type="project" value="TreeGrafter"/>
</dbReference>
<dbReference type="Gene3D" id="3.10.50.10">
    <property type="match status" value="1"/>
</dbReference>
<dbReference type="InterPro" id="IPR029070">
    <property type="entry name" value="Chitinase_insertion_sf"/>
</dbReference>
<accession>A0A9J6CXP4</accession>
<evidence type="ECO:0008006" key="6">
    <source>
        <dbReference type="Google" id="ProtNLM"/>
    </source>
</evidence>
<protein>
    <recommendedName>
        <fullName evidence="6">Cuticle protein</fullName>
    </recommendedName>
</protein>
<evidence type="ECO:0000256" key="2">
    <source>
        <dbReference type="PROSITE-ProRule" id="PRU00497"/>
    </source>
</evidence>
<feature type="region of interest" description="Disordered" evidence="3">
    <location>
        <begin position="444"/>
        <end position="476"/>
    </location>
</feature>
<dbReference type="VEuPathDB" id="VectorBase:LOC119178694"/>
<dbReference type="PROSITE" id="PS51155">
    <property type="entry name" value="CHIT_BIND_RR_2"/>
    <property type="match status" value="1"/>
</dbReference>
<dbReference type="EMBL" id="JABSTU010004856">
    <property type="protein sequence ID" value="KAH7952657.1"/>
    <property type="molecule type" value="Genomic_DNA"/>
</dbReference>
<dbReference type="AlphaFoldDB" id="A0A9J6CXP4"/>
<comment type="caution">
    <text evidence="4">The sequence shown here is derived from an EMBL/GenBank/DDBJ whole genome shotgun (WGS) entry which is preliminary data.</text>
</comment>
<evidence type="ECO:0000256" key="3">
    <source>
        <dbReference type="SAM" id="MobiDB-lite"/>
    </source>
</evidence>
<dbReference type="GO" id="GO:0008010">
    <property type="term" value="F:structural constituent of chitin-based larval cuticle"/>
    <property type="evidence" value="ECO:0007669"/>
    <property type="project" value="TreeGrafter"/>
</dbReference>
<dbReference type="PANTHER" id="PTHR10380">
    <property type="entry name" value="CUTICLE PROTEIN"/>
    <property type="match status" value="1"/>
</dbReference>
<dbReference type="InterPro" id="IPR000618">
    <property type="entry name" value="Insect_cuticle"/>
</dbReference>
<dbReference type="InterPro" id="IPR050468">
    <property type="entry name" value="Cuticle_Struct_Prot"/>
</dbReference>
<dbReference type="Pfam" id="PF00379">
    <property type="entry name" value="Chitin_bind_4"/>
    <property type="match status" value="1"/>
</dbReference>
<feature type="compositionally biased region" description="Basic and acidic residues" evidence="3">
    <location>
        <begin position="450"/>
        <end position="463"/>
    </location>
</feature>
<dbReference type="Proteomes" id="UP000821866">
    <property type="component" value="Unassembled WGS sequence"/>
</dbReference>
<dbReference type="PROSITE" id="PS00233">
    <property type="entry name" value="CHIT_BIND_RR_1"/>
    <property type="match status" value="1"/>
</dbReference>
<evidence type="ECO:0000313" key="5">
    <source>
        <dbReference type="Proteomes" id="UP000821866"/>
    </source>
</evidence>
<feature type="region of interest" description="Disordered" evidence="3">
    <location>
        <begin position="1"/>
        <end position="50"/>
    </location>
</feature>
<evidence type="ECO:0000256" key="1">
    <source>
        <dbReference type="ARBA" id="ARBA00022460"/>
    </source>
</evidence>
<evidence type="ECO:0000313" key="4">
    <source>
        <dbReference type="EMBL" id="KAH7952657.1"/>
    </source>
</evidence>
<reference evidence="4" key="2">
    <citation type="submission" date="2021-09" db="EMBL/GenBank/DDBJ databases">
        <authorList>
            <person name="Jia N."/>
            <person name="Wang J."/>
            <person name="Shi W."/>
            <person name="Du L."/>
            <person name="Sun Y."/>
            <person name="Zhan W."/>
            <person name="Jiang J."/>
            <person name="Wang Q."/>
            <person name="Zhang B."/>
            <person name="Ji P."/>
            <person name="Sakyi L.B."/>
            <person name="Cui X."/>
            <person name="Yuan T."/>
            <person name="Jiang B."/>
            <person name="Yang W."/>
            <person name="Lam T.T.-Y."/>
            <person name="Chang Q."/>
            <person name="Ding S."/>
            <person name="Wang X."/>
            <person name="Zhu J."/>
            <person name="Ruan X."/>
            <person name="Zhao L."/>
            <person name="Wei J."/>
            <person name="Que T."/>
            <person name="Du C."/>
            <person name="Cheng J."/>
            <person name="Dai P."/>
            <person name="Han X."/>
            <person name="Huang E."/>
            <person name="Gao Y."/>
            <person name="Liu J."/>
            <person name="Shao H."/>
            <person name="Ye R."/>
            <person name="Li L."/>
            <person name="Wei W."/>
            <person name="Wang X."/>
            <person name="Wang C."/>
            <person name="Huo Q."/>
            <person name="Li W."/>
            <person name="Guo W."/>
            <person name="Chen H."/>
            <person name="Chen S."/>
            <person name="Zhou L."/>
            <person name="Zhou L."/>
            <person name="Ni X."/>
            <person name="Tian J."/>
            <person name="Zhou Y."/>
            <person name="Sheng Y."/>
            <person name="Liu T."/>
            <person name="Pan Y."/>
            <person name="Xia L."/>
            <person name="Li J."/>
            <person name="Zhao F."/>
            <person name="Cao W."/>
        </authorList>
    </citation>
    <scope>NUCLEOTIDE SEQUENCE</scope>
    <source>
        <strain evidence="4">Rmic-2018</strain>
        <tissue evidence="4">Larvae</tissue>
    </source>
</reference>
<dbReference type="PANTHER" id="PTHR10380:SF173">
    <property type="entry name" value="CUTICULAR PROTEIN 47EF, ISOFORM C-RELATED"/>
    <property type="match status" value="1"/>
</dbReference>
<sequence>MEVEPNGRLPDTGMTAGVASRTRYSSESGTDNDDTEPYNVSSDESGDDNFELARNHKKKRLFLSTSFDWNEPTMRYSRNTEVLTILFMPVLASDNMRCLNRQALSVQLEALVPNEVKEILLSIGGSMTVQAGYQGDSRFLLPRVHGTIVPQTLPAKPTGFQTVSPGADRLPPPNFAAGTFHGIPPVLERYPLPSYPLGPPLTKTQVVVTPSVHLTHPSVVRVSPVPAIPVRSAFVPLSTALVKQVPPSPIVGGAIVGGRPAVRIFTQRIPAIPKVITPVVVPRPSSGPLYPPHPYEFGYDTVDEFGNTQYRHETSDVHNNKHGFYGYTDANGIYRRVDYVADSNGFRAHIRTNEPGTTSSAPAGALYDSKPVSAVATFIKSQRGGLVFQAGRHQGRPNAGKELFVSARKPNSAVVVPSVSFQVGSKNGHSVLLAPHPITAHLQGPPPASFEKDSPSTVDRDPTVADENGNGGRDGVDEVVATKVLTDPADPRGVHATLGIVALRPRHRVRVTGHEYKTKSR</sequence>